<dbReference type="AlphaFoldDB" id="A0A9P0PW86"/>
<dbReference type="OrthoDB" id="6108535at2759"/>
<organism evidence="3 4">
    <name type="scientific">Acanthoscelides obtectus</name>
    <name type="common">Bean weevil</name>
    <name type="synonym">Bruchus obtectus</name>
    <dbReference type="NCBI Taxonomy" id="200917"/>
    <lineage>
        <taxon>Eukaryota</taxon>
        <taxon>Metazoa</taxon>
        <taxon>Ecdysozoa</taxon>
        <taxon>Arthropoda</taxon>
        <taxon>Hexapoda</taxon>
        <taxon>Insecta</taxon>
        <taxon>Pterygota</taxon>
        <taxon>Neoptera</taxon>
        <taxon>Endopterygota</taxon>
        <taxon>Coleoptera</taxon>
        <taxon>Polyphaga</taxon>
        <taxon>Cucujiformia</taxon>
        <taxon>Chrysomeloidea</taxon>
        <taxon>Chrysomelidae</taxon>
        <taxon>Bruchinae</taxon>
        <taxon>Bruchini</taxon>
        <taxon>Acanthoscelides</taxon>
    </lineage>
</organism>
<gene>
    <name evidence="3" type="ORF">ACAOBT_LOCUS23115</name>
</gene>
<dbReference type="InterPro" id="IPR011604">
    <property type="entry name" value="PDDEXK-like_dom_sf"/>
</dbReference>
<dbReference type="SUPFAM" id="SSF52980">
    <property type="entry name" value="Restriction endonuclease-like"/>
    <property type="match status" value="1"/>
</dbReference>
<protein>
    <recommendedName>
        <fullName evidence="2">SWIM-type domain-containing protein</fullName>
    </recommendedName>
</protein>
<dbReference type="PANTHER" id="PTHR39953:SF1">
    <property type="entry name" value="RE54151P"/>
    <property type="match status" value="1"/>
</dbReference>
<dbReference type="PANTHER" id="PTHR39953">
    <property type="entry name" value="RE54151P"/>
    <property type="match status" value="1"/>
</dbReference>
<reference evidence="3" key="1">
    <citation type="submission" date="2022-03" db="EMBL/GenBank/DDBJ databases">
        <authorList>
            <person name="Sayadi A."/>
        </authorList>
    </citation>
    <scope>NUCLEOTIDE SEQUENCE</scope>
</reference>
<dbReference type="PROSITE" id="PS50966">
    <property type="entry name" value="ZF_SWIM"/>
    <property type="match status" value="1"/>
</dbReference>
<dbReference type="GO" id="GO:0008270">
    <property type="term" value="F:zinc ion binding"/>
    <property type="evidence" value="ECO:0007669"/>
    <property type="project" value="UniProtKB-KW"/>
</dbReference>
<comment type="caution">
    <text evidence="3">The sequence shown here is derived from an EMBL/GenBank/DDBJ whole genome shotgun (WGS) entry which is preliminary data.</text>
</comment>
<keyword evidence="4" id="KW-1185">Reference proteome</keyword>
<evidence type="ECO:0000313" key="3">
    <source>
        <dbReference type="EMBL" id="CAH1996247.1"/>
    </source>
</evidence>
<dbReference type="Proteomes" id="UP001152888">
    <property type="component" value="Unassembled WGS sequence"/>
</dbReference>
<evidence type="ECO:0000313" key="4">
    <source>
        <dbReference type="Proteomes" id="UP001152888"/>
    </source>
</evidence>
<dbReference type="Pfam" id="PF09588">
    <property type="entry name" value="YqaJ"/>
    <property type="match status" value="1"/>
</dbReference>
<dbReference type="CDD" id="cd22343">
    <property type="entry name" value="PDDEXK_lambda_exonuclease-like"/>
    <property type="match status" value="1"/>
</dbReference>
<keyword evidence="1" id="KW-0862">Zinc</keyword>
<dbReference type="EMBL" id="CAKOFQ010007254">
    <property type="protein sequence ID" value="CAH1996247.1"/>
    <property type="molecule type" value="Genomic_DNA"/>
</dbReference>
<dbReference type="Gene3D" id="3.90.320.10">
    <property type="match status" value="1"/>
</dbReference>
<dbReference type="InterPro" id="IPR007527">
    <property type="entry name" value="Znf_SWIM"/>
</dbReference>
<evidence type="ECO:0000259" key="2">
    <source>
        <dbReference type="PROSITE" id="PS50966"/>
    </source>
</evidence>
<sequence length="492" mass="55574">MPKEKESLYTRKYRVAWESDAELKGWIGPVLADETKSLCKICKCTLAAHKKDLLLHDSKYSLIIDESTAVDSTKMLCVMIKYLSKKQTKIVTTFYKLIEIEKGDAITISAAVTKQLELDGLKLGNLIGIGVDGANVMISYDLDDGIVCAKCSCPRGLAVCHHMAALCIHAHHNISVTDKTCLWSKRKPAETEQVTKISDIYKPKYSGFKAAQRSATESEIVTLIQSIGDATPVGFTWWLLPEPSVDLMLLPDIEAIIFSNEYTTAPNKEDYFLQKCCVSESIINRVAEMTIGQSNNANWLMARKYRLTSSKFGAVLSACQKKKYPKSLFKGLLEGYDLSGVRAVQWGRENEQSAIEKFQEITGLHVEPAGFCLDECGFLGASPDGYISENCIIEVKCPFKHRNVEKLSEVLTSNENYVVFYDNSSWTINENHIYYHQVQGQLYITNKDMCYLVIWIPKDTIIMRISRNDEWKNNINTLKSFYCQQFLANILL</sequence>
<name>A0A9P0PW86_ACAOB</name>
<evidence type="ECO:0000256" key="1">
    <source>
        <dbReference type="PROSITE-ProRule" id="PRU00325"/>
    </source>
</evidence>
<keyword evidence="1" id="KW-0479">Metal-binding</keyword>
<keyword evidence="1" id="KW-0863">Zinc-finger</keyword>
<proteinExistence type="predicted"/>
<dbReference type="InterPro" id="IPR019080">
    <property type="entry name" value="YqaJ_viral_recombinase"/>
</dbReference>
<feature type="domain" description="SWIM-type" evidence="2">
    <location>
        <begin position="136"/>
        <end position="171"/>
    </location>
</feature>
<dbReference type="InterPro" id="IPR011335">
    <property type="entry name" value="Restrct_endonuc-II-like"/>
</dbReference>
<accession>A0A9P0PW86</accession>
<dbReference type="GO" id="GO:0006281">
    <property type="term" value="P:DNA repair"/>
    <property type="evidence" value="ECO:0007669"/>
    <property type="project" value="UniProtKB-ARBA"/>
</dbReference>